<evidence type="ECO:0000256" key="6">
    <source>
        <dbReference type="SAM" id="Phobius"/>
    </source>
</evidence>
<dbReference type="PANTHER" id="PTHR12763:SF28">
    <property type="entry name" value="GEO10507P1-RELATED"/>
    <property type="match status" value="1"/>
</dbReference>
<dbReference type="PRINTS" id="PR00625">
    <property type="entry name" value="JDOMAIN"/>
</dbReference>
<organism evidence="8 9">
    <name type="scientific">Aestuariispira insulae</name>
    <dbReference type="NCBI Taxonomy" id="1461337"/>
    <lineage>
        <taxon>Bacteria</taxon>
        <taxon>Pseudomonadati</taxon>
        <taxon>Pseudomonadota</taxon>
        <taxon>Alphaproteobacteria</taxon>
        <taxon>Rhodospirillales</taxon>
        <taxon>Kiloniellaceae</taxon>
        <taxon>Aestuariispira</taxon>
    </lineage>
</organism>
<dbReference type="Gene3D" id="1.10.287.110">
    <property type="entry name" value="DnaJ domain"/>
    <property type="match status" value="1"/>
</dbReference>
<evidence type="ECO:0000313" key="9">
    <source>
        <dbReference type="Proteomes" id="UP000256845"/>
    </source>
</evidence>
<dbReference type="PANTHER" id="PTHR12763">
    <property type="match status" value="1"/>
</dbReference>
<dbReference type="EMBL" id="QRDW01000001">
    <property type="protein sequence ID" value="RED54045.1"/>
    <property type="molecule type" value="Genomic_DNA"/>
</dbReference>
<evidence type="ECO:0000256" key="5">
    <source>
        <dbReference type="ARBA" id="ARBA00038105"/>
    </source>
</evidence>
<dbReference type="PROSITE" id="PS50076">
    <property type="entry name" value="DNAJ_2"/>
    <property type="match status" value="1"/>
</dbReference>
<name>A0A3D9HXA0_9PROT</name>
<protein>
    <submittedName>
        <fullName evidence="8">DnaJ-like protein</fullName>
    </submittedName>
</protein>
<comment type="caution">
    <text evidence="8">The sequence shown here is derived from an EMBL/GenBank/DDBJ whole genome shotgun (WGS) entry which is preliminary data.</text>
</comment>
<dbReference type="RefSeq" id="WP_115935135.1">
    <property type="nucleotide sequence ID" value="NZ_QRDW01000001.1"/>
</dbReference>
<comment type="subcellular location">
    <subcellularLocation>
        <location evidence="1">Membrane</location>
        <topology evidence="1">Single-pass membrane protein</topology>
    </subcellularLocation>
</comment>
<dbReference type="AlphaFoldDB" id="A0A3D9HXA0"/>
<dbReference type="FunFam" id="1.10.287.110:FF:000001">
    <property type="entry name" value="Import inner membrane translocase subunit tim14"/>
    <property type="match status" value="1"/>
</dbReference>
<proteinExistence type="inferred from homology"/>
<evidence type="ECO:0000256" key="1">
    <source>
        <dbReference type="ARBA" id="ARBA00004167"/>
    </source>
</evidence>
<keyword evidence="2 6" id="KW-0812">Transmembrane</keyword>
<dbReference type="InterPro" id="IPR036869">
    <property type="entry name" value="J_dom_sf"/>
</dbReference>
<gene>
    <name evidence="8" type="ORF">DFP90_101846</name>
</gene>
<keyword evidence="3 6" id="KW-1133">Transmembrane helix</keyword>
<evidence type="ECO:0000313" key="8">
    <source>
        <dbReference type="EMBL" id="RED54045.1"/>
    </source>
</evidence>
<evidence type="ECO:0000256" key="4">
    <source>
        <dbReference type="ARBA" id="ARBA00023136"/>
    </source>
</evidence>
<dbReference type="SMART" id="SM00271">
    <property type="entry name" value="DnaJ"/>
    <property type="match status" value="1"/>
</dbReference>
<dbReference type="GO" id="GO:0016020">
    <property type="term" value="C:membrane"/>
    <property type="evidence" value="ECO:0007669"/>
    <property type="project" value="UniProtKB-SubCell"/>
</dbReference>
<dbReference type="OrthoDB" id="9811070at2"/>
<evidence type="ECO:0000256" key="2">
    <source>
        <dbReference type="ARBA" id="ARBA00022692"/>
    </source>
</evidence>
<dbReference type="Pfam" id="PF00226">
    <property type="entry name" value="DnaJ"/>
    <property type="match status" value="1"/>
</dbReference>
<reference evidence="8 9" key="1">
    <citation type="submission" date="2018-07" db="EMBL/GenBank/DDBJ databases">
        <title>Genomic Encyclopedia of Type Strains, Phase III (KMG-III): the genomes of soil and plant-associated and newly described type strains.</title>
        <authorList>
            <person name="Whitman W."/>
        </authorList>
    </citation>
    <scope>NUCLEOTIDE SEQUENCE [LARGE SCALE GENOMIC DNA]</scope>
    <source>
        <strain evidence="8 9">CECT 8488</strain>
    </source>
</reference>
<evidence type="ECO:0000259" key="7">
    <source>
        <dbReference type="PROSITE" id="PS50076"/>
    </source>
</evidence>
<feature type="domain" description="J" evidence="7">
    <location>
        <begin position="178"/>
        <end position="229"/>
    </location>
</feature>
<keyword evidence="9" id="KW-1185">Reference proteome</keyword>
<evidence type="ECO:0000256" key="3">
    <source>
        <dbReference type="ARBA" id="ARBA00022989"/>
    </source>
</evidence>
<dbReference type="SUPFAM" id="SSF46565">
    <property type="entry name" value="Chaperone J-domain"/>
    <property type="match status" value="1"/>
</dbReference>
<comment type="similarity">
    <text evidence="5">Belongs to the TIM14 family.</text>
</comment>
<keyword evidence="4 6" id="KW-0472">Membrane</keyword>
<accession>A0A3D9HXA0</accession>
<dbReference type="CDD" id="cd06257">
    <property type="entry name" value="DnaJ"/>
    <property type="match status" value="1"/>
</dbReference>
<sequence length="229" mass="25611">MSWFLMGVAVLFFLLAGLWAIANADPEKLARIAKWVFVTLLVLLVLTLVVRGGFHLVWLLMFGLLPWIGRLRNIFKGMKGPSAGQFAEVKSDYLHMRLDQVQGEMDGYVLKGAFEGRYLNQMDLADCMALRREIDGDARSVQLLESYLDKTHGPDWRDGFDSSDRHAGQAAGAMSRQEAFKILGLSEGAGEEEIRKAHRELMKQMHPDRGGSGYLAAKINEAKDVLLGR</sequence>
<dbReference type="Proteomes" id="UP000256845">
    <property type="component" value="Unassembled WGS sequence"/>
</dbReference>
<feature type="transmembrane region" description="Helical" evidence="6">
    <location>
        <begin position="40"/>
        <end position="68"/>
    </location>
</feature>
<dbReference type="InterPro" id="IPR001623">
    <property type="entry name" value="DnaJ_domain"/>
</dbReference>